<dbReference type="OrthoDB" id="378654at2"/>
<dbReference type="Pfam" id="PF08907">
    <property type="entry name" value="DUF1853"/>
    <property type="match status" value="1"/>
</dbReference>
<evidence type="ECO:0000313" key="2">
    <source>
        <dbReference type="Proteomes" id="UP000232693"/>
    </source>
</evidence>
<name>A0A2K9A5G7_9GAMM</name>
<dbReference type="KEGG" id="kpd:CW740_01480"/>
<reference evidence="1 2" key="1">
    <citation type="submission" date="2017-12" db="EMBL/GenBank/DDBJ databases">
        <title>Kangiella profundi FT102 completed genome.</title>
        <authorList>
            <person name="Xu J."/>
            <person name="Wang J."/>
            <person name="Lu Y."/>
        </authorList>
    </citation>
    <scope>NUCLEOTIDE SEQUENCE [LARGE SCALE GENOMIC DNA]</scope>
    <source>
        <strain evidence="1 2">FT102</strain>
    </source>
</reference>
<gene>
    <name evidence="1" type="ORF">CW740_01480</name>
</gene>
<organism evidence="1 2">
    <name type="scientific">Kangiella profundi</name>
    <dbReference type="NCBI Taxonomy" id="1561924"/>
    <lineage>
        <taxon>Bacteria</taxon>
        <taxon>Pseudomonadati</taxon>
        <taxon>Pseudomonadota</taxon>
        <taxon>Gammaproteobacteria</taxon>
        <taxon>Kangiellales</taxon>
        <taxon>Kangiellaceae</taxon>
        <taxon>Kangiella</taxon>
    </lineage>
</organism>
<dbReference type="EMBL" id="CP025120">
    <property type="protein sequence ID" value="AUD77980.1"/>
    <property type="molecule type" value="Genomic_DNA"/>
</dbReference>
<keyword evidence="2" id="KW-1185">Reference proteome</keyword>
<dbReference type="InterPro" id="IPR015003">
    <property type="entry name" value="DUF1853"/>
</dbReference>
<proteinExistence type="predicted"/>
<dbReference type="Proteomes" id="UP000232693">
    <property type="component" value="Chromosome"/>
</dbReference>
<evidence type="ECO:0000313" key="1">
    <source>
        <dbReference type="EMBL" id="AUD77980.1"/>
    </source>
</evidence>
<sequence>MQDKNRIQADLDWLINSPDFLSVASVNELHRRNLLNADQLLENSVSDSDSFRFEPTHRLGVYFEQLWHHLIRSNPSYELLRSNQQVIIDKQTLGEFDSIIQSNKTKLNFHCELAVKFYLQIGSGEKMANWVGPNLRDRFDRKFKRLLSHQLALSSKAEVKEWLEQQQLVIDQSALLTRGRLFYAIQNFFNQTFIHPEEVVDNHLKGFWATHEEFNHYREQTNYEWYQLPRMYWLSELTTNDYSQVKQLGDLHQDQLATIVGMQNGKEVVRGFVVTDEWLKRARQRVLTRD</sequence>
<dbReference type="AlphaFoldDB" id="A0A2K9A5G7"/>
<accession>A0A2K9A5G7</accession>
<protein>
    <submittedName>
        <fullName evidence="1">DUF1853 domain-containing protein</fullName>
    </submittedName>
</protein>
<dbReference type="RefSeq" id="WP_106645892.1">
    <property type="nucleotide sequence ID" value="NZ_BMGO01000001.1"/>
</dbReference>